<keyword evidence="7" id="KW-1185">Reference proteome</keyword>
<sequence length="227" mass="25267">MIKRALREVHTCSKLRHQNVISVLGITTEFDGTVSIVSHWMENGNAHDYVQNTTINPGPLMLGIAQGLQYLHTRQGGAVFHGDLKGSNVLISDSGQAVLADFDLSLLVDSTFSLTTSGRAGYTLHWTAPEILEGGVGGQKSAEADVWSFGMTLLELFTRKIPFHPFTLHAVAYRVSLGRTPDRPSDEDTCSRLTDEWWTTCVKCWNFDPLLRPRITDVLQTIRKIQQ</sequence>
<dbReference type="PIRSF" id="PIRSF000654">
    <property type="entry name" value="Integrin-linked_kinase"/>
    <property type="match status" value="1"/>
</dbReference>
<dbReference type="Pfam" id="PF07714">
    <property type="entry name" value="PK_Tyr_Ser-Thr"/>
    <property type="match status" value="1"/>
</dbReference>
<dbReference type="PROSITE" id="PS00108">
    <property type="entry name" value="PROTEIN_KINASE_ST"/>
    <property type="match status" value="1"/>
</dbReference>
<dbReference type="InterPro" id="IPR001245">
    <property type="entry name" value="Ser-Thr/Tyr_kinase_cat_dom"/>
</dbReference>
<organism evidence="6 7">
    <name type="scientific">Pisolithus tinctorius Marx 270</name>
    <dbReference type="NCBI Taxonomy" id="870435"/>
    <lineage>
        <taxon>Eukaryota</taxon>
        <taxon>Fungi</taxon>
        <taxon>Dikarya</taxon>
        <taxon>Basidiomycota</taxon>
        <taxon>Agaricomycotina</taxon>
        <taxon>Agaricomycetes</taxon>
        <taxon>Agaricomycetidae</taxon>
        <taxon>Boletales</taxon>
        <taxon>Sclerodermatineae</taxon>
        <taxon>Pisolithaceae</taxon>
        <taxon>Pisolithus</taxon>
    </lineage>
</organism>
<dbReference type="InterPro" id="IPR051681">
    <property type="entry name" value="Ser/Thr_Kinases-Pseudokinases"/>
</dbReference>
<evidence type="ECO:0000259" key="5">
    <source>
        <dbReference type="PROSITE" id="PS50011"/>
    </source>
</evidence>
<accession>A0A0C3KA98</accession>
<dbReference type="GO" id="GO:0004674">
    <property type="term" value="F:protein serine/threonine kinase activity"/>
    <property type="evidence" value="ECO:0007669"/>
    <property type="project" value="TreeGrafter"/>
</dbReference>
<dbReference type="InParanoid" id="A0A0C3KA98"/>
<dbReference type="GO" id="GO:0005524">
    <property type="term" value="F:ATP binding"/>
    <property type="evidence" value="ECO:0007669"/>
    <property type="project" value="UniProtKB-KW"/>
</dbReference>
<evidence type="ECO:0000256" key="2">
    <source>
        <dbReference type="ARBA" id="ARBA00022741"/>
    </source>
</evidence>
<evidence type="ECO:0000256" key="3">
    <source>
        <dbReference type="ARBA" id="ARBA00022777"/>
    </source>
</evidence>
<reference evidence="6 7" key="1">
    <citation type="submission" date="2014-04" db="EMBL/GenBank/DDBJ databases">
        <authorList>
            <consortium name="DOE Joint Genome Institute"/>
            <person name="Kuo A."/>
            <person name="Kohler A."/>
            <person name="Costa M.D."/>
            <person name="Nagy L.G."/>
            <person name="Floudas D."/>
            <person name="Copeland A."/>
            <person name="Barry K.W."/>
            <person name="Cichocki N."/>
            <person name="Veneault-Fourrey C."/>
            <person name="LaButti K."/>
            <person name="Lindquist E.A."/>
            <person name="Lipzen A."/>
            <person name="Lundell T."/>
            <person name="Morin E."/>
            <person name="Murat C."/>
            <person name="Sun H."/>
            <person name="Tunlid A."/>
            <person name="Henrissat B."/>
            <person name="Grigoriev I.V."/>
            <person name="Hibbett D.S."/>
            <person name="Martin F."/>
            <person name="Nordberg H.P."/>
            <person name="Cantor M.N."/>
            <person name="Hua S.X."/>
        </authorList>
    </citation>
    <scope>NUCLEOTIDE SEQUENCE [LARGE SCALE GENOMIC DNA]</scope>
    <source>
        <strain evidence="6 7">Marx 270</strain>
    </source>
</reference>
<protein>
    <recommendedName>
        <fullName evidence="5">Protein kinase domain-containing protein</fullName>
    </recommendedName>
</protein>
<dbReference type="STRING" id="870435.A0A0C3KA98"/>
<keyword evidence="4" id="KW-0067">ATP-binding</keyword>
<proteinExistence type="predicted"/>
<evidence type="ECO:0000256" key="4">
    <source>
        <dbReference type="ARBA" id="ARBA00022840"/>
    </source>
</evidence>
<evidence type="ECO:0000313" key="7">
    <source>
        <dbReference type="Proteomes" id="UP000054217"/>
    </source>
</evidence>
<keyword evidence="2" id="KW-0547">Nucleotide-binding</keyword>
<keyword evidence="3" id="KW-0418">Kinase</keyword>
<dbReference type="EMBL" id="KN831962">
    <property type="protein sequence ID" value="KIO06557.1"/>
    <property type="molecule type" value="Genomic_DNA"/>
</dbReference>
<feature type="domain" description="Protein kinase" evidence="5">
    <location>
        <begin position="1"/>
        <end position="227"/>
    </location>
</feature>
<name>A0A0C3KA98_PISTI</name>
<keyword evidence="1" id="KW-0808">Transferase</keyword>
<dbReference type="PANTHER" id="PTHR44329:SF288">
    <property type="entry name" value="MITOGEN-ACTIVATED PROTEIN KINASE KINASE KINASE 20"/>
    <property type="match status" value="1"/>
</dbReference>
<dbReference type="AlphaFoldDB" id="A0A0C3KA98"/>
<dbReference type="Proteomes" id="UP000054217">
    <property type="component" value="Unassembled WGS sequence"/>
</dbReference>
<dbReference type="OrthoDB" id="4062651at2759"/>
<dbReference type="InterPro" id="IPR008271">
    <property type="entry name" value="Ser/Thr_kinase_AS"/>
</dbReference>
<dbReference type="PROSITE" id="PS50011">
    <property type="entry name" value="PROTEIN_KINASE_DOM"/>
    <property type="match status" value="1"/>
</dbReference>
<dbReference type="HOGENOM" id="CLU_000288_7_18_1"/>
<dbReference type="InterPro" id="IPR011009">
    <property type="entry name" value="Kinase-like_dom_sf"/>
</dbReference>
<dbReference type="SMART" id="SM00220">
    <property type="entry name" value="S_TKc"/>
    <property type="match status" value="1"/>
</dbReference>
<evidence type="ECO:0000256" key="1">
    <source>
        <dbReference type="ARBA" id="ARBA00022679"/>
    </source>
</evidence>
<dbReference type="InterPro" id="IPR000719">
    <property type="entry name" value="Prot_kinase_dom"/>
</dbReference>
<dbReference type="SUPFAM" id="SSF56112">
    <property type="entry name" value="Protein kinase-like (PK-like)"/>
    <property type="match status" value="1"/>
</dbReference>
<reference evidence="7" key="2">
    <citation type="submission" date="2015-01" db="EMBL/GenBank/DDBJ databases">
        <title>Evolutionary Origins and Diversification of the Mycorrhizal Mutualists.</title>
        <authorList>
            <consortium name="DOE Joint Genome Institute"/>
            <consortium name="Mycorrhizal Genomics Consortium"/>
            <person name="Kohler A."/>
            <person name="Kuo A."/>
            <person name="Nagy L.G."/>
            <person name="Floudas D."/>
            <person name="Copeland A."/>
            <person name="Barry K.W."/>
            <person name="Cichocki N."/>
            <person name="Veneault-Fourrey C."/>
            <person name="LaButti K."/>
            <person name="Lindquist E.A."/>
            <person name="Lipzen A."/>
            <person name="Lundell T."/>
            <person name="Morin E."/>
            <person name="Murat C."/>
            <person name="Riley R."/>
            <person name="Ohm R."/>
            <person name="Sun H."/>
            <person name="Tunlid A."/>
            <person name="Henrissat B."/>
            <person name="Grigoriev I.V."/>
            <person name="Hibbett D.S."/>
            <person name="Martin F."/>
        </authorList>
    </citation>
    <scope>NUCLEOTIDE SEQUENCE [LARGE SCALE GENOMIC DNA]</scope>
    <source>
        <strain evidence="7">Marx 270</strain>
    </source>
</reference>
<evidence type="ECO:0000313" key="6">
    <source>
        <dbReference type="EMBL" id="KIO06557.1"/>
    </source>
</evidence>
<dbReference type="PANTHER" id="PTHR44329">
    <property type="entry name" value="SERINE/THREONINE-PROTEIN KINASE TNNI3K-RELATED"/>
    <property type="match status" value="1"/>
</dbReference>
<gene>
    <name evidence="6" type="ORF">M404DRAFT_434124</name>
</gene>
<dbReference type="Gene3D" id="1.10.510.10">
    <property type="entry name" value="Transferase(Phosphotransferase) domain 1"/>
    <property type="match status" value="1"/>
</dbReference>